<evidence type="ECO:0000313" key="1">
    <source>
        <dbReference type="Proteomes" id="UP000887565"/>
    </source>
</evidence>
<keyword evidence="1" id="KW-1185">Reference proteome</keyword>
<sequence length="109" mass="12605">MEEQIAVVELCKQYGSFDDKQNRIVNKSEISNVTLEKGIDVGDQVTVEFNPSNSTSYVSVVLRNRHIPRPWLLKAQVTLNRLNVGQATKHLDNFFRKRDHCHFLMVMMS</sequence>
<evidence type="ECO:0000313" key="2">
    <source>
        <dbReference type="WBParaSite" id="nRc.2.0.1.t39199-RA"/>
    </source>
</evidence>
<organism evidence="1 2">
    <name type="scientific">Romanomermis culicivorax</name>
    <name type="common">Nematode worm</name>
    <dbReference type="NCBI Taxonomy" id="13658"/>
    <lineage>
        <taxon>Eukaryota</taxon>
        <taxon>Metazoa</taxon>
        <taxon>Ecdysozoa</taxon>
        <taxon>Nematoda</taxon>
        <taxon>Enoplea</taxon>
        <taxon>Dorylaimia</taxon>
        <taxon>Mermithida</taxon>
        <taxon>Mermithoidea</taxon>
        <taxon>Mermithidae</taxon>
        <taxon>Romanomermis</taxon>
    </lineage>
</organism>
<dbReference type="AlphaFoldDB" id="A0A915KMC9"/>
<proteinExistence type="predicted"/>
<dbReference type="Proteomes" id="UP000887565">
    <property type="component" value="Unplaced"/>
</dbReference>
<dbReference type="WBParaSite" id="nRc.2.0.1.t39199-RA">
    <property type="protein sequence ID" value="nRc.2.0.1.t39199-RA"/>
    <property type="gene ID" value="nRc.2.0.1.g39199"/>
</dbReference>
<protein>
    <submittedName>
        <fullName evidence="2">Uncharacterized protein</fullName>
    </submittedName>
</protein>
<reference evidence="2" key="1">
    <citation type="submission" date="2022-11" db="UniProtKB">
        <authorList>
            <consortium name="WormBaseParasite"/>
        </authorList>
    </citation>
    <scope>IDENTIFICATION</scope>
</reference>
<name>A0A915KMC9_ROMCU</name>
<accession>A0A915KMC9</accession>